<dbReference type="GO" id="GO:0030170">
    <property type="term" value="F:pyridoxal phosphate binding"/>
    <property type="evidence" value="ECO:0007669"/>
    <property type="project" value="TreeGrafter"/>
</dbReference>
<dbReference type="SUPFAM" id="SSF55904">
    <property type="entry name" value="Ornithine decarboxylase C-terminal domain"/>
    <property type="match status" value="1"/>
</dbReference>
<dbReference type="InterPro" id="IPR015422">
    <property type="entry name" value="PyrdxlP-dep_Trfase_small"/>
</dbReference>
<feature type="domain" description="Orn/Lys/Arg decarboxylases family 1 pyridoxal-P attachment site" evidence="6">
    <location>
        <begin position="387"/>
        <end position="401"/>
    </location>
</feature>
<dbReference type="InterPro" id="IPR008286">
    <property type="entry name" value="Prn/Lys/Arg_de-COase_C"/>
</dbReference>
<feature type="modified residue" description="N6-(pyridoxal phosphate)lysine" evidence="5">
    <location>
        <position position="392"/>
    </location>
</feature>
<dbReference type="GO" id="GO:0006527">
    <property type="term" value="P:L-arginine catabolic process"/>
    <property type="evidence" value="ECO:0007669"/>
    <property type="project" value="TreeGrafter"/>
</dbReference>
<evidence type="ECO:0000259" key="6">
    <source>
        <dbReference type="PROSITE" id="PS00703"/>
    </source>
</evidence>
<evidence type="ECO:0000313" key="7">
    <source>
        <dbReference type="EMBL" id="OBQ26471.1"/>
    </source>
</evidence>
<comment type="similarity">
    <text evidence="1">Belongs to the Orn/Lys/Arg decarboxylase class-I family.</text>
</comment>
<dbReference type="InterPro" id="IPR005308">
    <property type="entry name" value="OKR_de-COase_N"/>
</dbReference>
<dbReference type="Gene3D" id="3.90.1150.10">
    <property type="entry name" value="Aspartate Aminotransferase, domain 1"/>
    <property type="match status" value="1"/>
</dbReference>
<sequence>MLESTLDFPILIVDGDFHSTKAAGVFMRKLATALENLDFKVFNLETYADATTVASNFNAFSCILISVEGSEEGVNLEGDLQNLLEAVHKKNENIPIFYVGERKTMTTFSLSFLNQARGVLYLFEDTSEFLARQVSRAAHDYLGGLLPPFFKALVKHAEDSAYSWHTPGHAGGVAFIKTPVGRAFHQFYGENIFRTDLSISVPEMGNILDHTGPIGAAEKEAAQNFGADHTFFVLNGTSTANKIVWHGMVSPGDIVIVDRNCHKSISHSIVMTGTIPVYLSPSWNKYGIIGPISLDQFTPENIQQKINENPLVTDNSQKPKLLVVTNSTYDGVCYNVEKIKDTIEDTVDALHFDEAWTGYAAFHEFYNGHYGMSKGNPAANHPIVFATHSTHKLLAAFSQASMLHVKNSQNQKLDFDRFNEAYTMHSSTSPNYPIMASLDVASQMMAGPGGIALMEDTIDESITFRRLINEMGQGDQLSGWWFTTWEPKELTFTGDINREEWQLEPDMDWHGFNHLSQSQAILDPTKVTILCPGVESEDNIGIPAVIVSKYLWERGLTVEKTGIYSILVLFSIGITKGKWSTLITELLSFKRLYDSNAPLNIALKTVAPSYDHNMGLKDFCTAMHEWYVANNTLETIEKVYGVIPTPKMPPAKAYEALVKGNVELLNIDEDIAIDRIAASMVVPTPPGIPMIMPGEVFTQEMLDYLRQTKDFDQKFPGFENGIHGVIIKKEGSVNNYYIDCLSQ</sequence>
<evidence type="ECO:0000313" key="8">
    <source>
        <dbReference type="Proteomes" id="UP000092382"/>
    </source>
</evidence>
<dbReference type="Gene3D" id="3.40.640.10">
    <property type="entry name" value="Type I PLP-dependent aspartate aminotransferase-like (Major domain)"/>
    <property type="match status" value="1"/>
</dbReference>
<dbReference type="Gene3D" id="3.40.50.2300">
    <property type="match status" value="1"/>
</dbReference>
<gene>
    <name evidence="7" type="ORF">AN481_05135</name>
</gene>
<dbReference type="STRING" id="1803587.GCA_001593825_02447"/>
<dbReference type="InterPro" id="IPR015424">
    <property type="entry name" value="PyrdxlP-dep_Trfase"/>
</dbReference>
<dbReference type="PROSITE" id="PS00703">
    <property type="entry name" value="OKR_DC_1"/>
    <property type="match status" value="1"/>
</dbReference>
<evidence type="ECO:0000256" key="2">
    <source>
        <dbReference type="ARBA" id="ARBA00022793"/>
    </source>
</evidence>
<reference evidence="7 8" key="1">
    <citation type="submission" date="2015-09" db="EMBL/GenBank/DDBJ databases">
        <title>Whole genome shotgun sequence assembly of Aphanizomenon flos-aquae UKL13.</title>
        <authorList>
            <person name="Driscoll C."/>
        </authorList>
    </citation>
    <scope>NUCLEOTIDE SEQUENCE [LARGE SCALE GENOMIC DNA]</scope>
    <source>
        <strain evidence="7">MDT13</strain>
    </source>
</reference>
<dbReference type="GO" id="GO:0008792">
    <property type="term" value="F:arginine decarboxylase activity"/>
    <property type="evidence" value="ECO:0007669"/>
    <property type="project" value="TreeGrafter"/>
</dbReference>
<evidence type="ECO:0000256" key="4">
    <source>
        <dbReference type="ARBA" id="ARBA00023239"/>
    </source>
</evidence>
<keyword evidence="3 5" id="KW-0663">Pyridoxal phosphate</keyword>
<organism evidence="7 8">
    <name type="scientific">Aphanizomenon flos-aquae LD13</name>
    <dbReference type="NCBI Taxonomy" id="1710894"/>
    <lineage>
        <taxon>Bacteria</taxon>
        <taxon>Bacillati</taxon>
        <taxon>Cyanobacteriota</taxon>
        <taxon>Cyanophyceae</taxon>
        <taxon>Nostocales</taxon>
        <taxon>Aphanizomenonaceae</taxon>
        <taxon>Aphanizomenon</taxon>
    </lineage>
</organism>
<dbReference type="Pfam" id="PF03709">
    <property type="entry name" value="OKR_DC_1_N"/>
    <property type="match status" value="1"/>
</dbReference>
<evidence type="ECO:0000256" key="3">
    <source>
        <dbReference type="ARBA" id="ARBA00022898"/>
    </source>
</evidence>
<dbReference type="Pfam" id="PF03711">
    <property type="entry name" value="OKR_DC_1_C"/>
    <property type="match status" value="1"/>
</dbReference>
<dbReference type="InterPro" id="IPR011193">
    <property type="entry name" value="Orn/lys/arg_de-COase"/>
</dbReference>
<accession>A0A1B7VZP4</accession>
<dbReference type="AlphaFoldDB" id="A0A1B7VZP4"/>
<dbReference type="Pfam" id="PF01276">
    <property type="entry name" value="OKR_DC_1"/>
    <property type="match status" value="1"/>
</dbReference>
<dbReference type="SUPFAM" id="SSF53383">
    <property type="entry name" value="PLP-dependent transferases"/>
    <property type="match status" value="1"/>
</dbReference>
<protein>
    <submittedName>
        <fullName evidence="7">Lysine decarboxylase</fullName>
    </submittedName>
</protein>
<name>A0A1B7VZP4_APHFL</name>
<dbReference type="CDD" id="cd00615">
    <property type="entry name" value="Orn_deC_like"/>
    <property type="match status" value="1"/>
</dbReference>
<dbReference type="InterPro" id="IPR000310">
    <property type="entry name" value="Orn/Lys/Arg_deCO2ase_major_dom"/>
</dbReference>
<dbReference type="PATRIC" id="fig|1710894.3.peg.2019"/>
<keyword evidence="2" id="KW-0210">Decarboxylase</keyword>
<evidence type="ECO:0000256" key="5">
    <source>
        <dbReference type="PIRSR" id="PIRSR009393-1"/>
    </source>
</evidence>
<dbReference type="EMBL" id="LJOY01000011">
    <property type="protein sequence ID" value="OBQ26471.1"/>
    <property type="molecule type" value="Genomic_DNA"/>
</dbReference>
<dbReference type="PANTHER" id="PTHR45229:SF3">
    <property type="entry name" value="BIODEGRADATIVE ARGININE DECARBOXYLASE"/>
    <property type="match status" value="1"/>
</dbReference>
<dbReference type="FunFam" id="3.40.640.10:FF:000008">
    <property type="entry name" value="Lysine decarboxylase, inducible"/>
    <property type="match status" value="1"/>
</dbReference>
<dbReference type="Gene3D" id="3.90.100.10">
    <property type="entry name" value="Orn/Lys/Arg decarboxylase, C-terminal domain"/>
    <property type="match status" value="1"/>
</dbReference>
<proteinExistence type="inferred from homology"/>
<evidence type="ECO:0000256" key="1">
    <source>
        <dbReference type="ARBA" id="ARBA00010671"/>
    </source>
</evidence>
<dbReference type="PIRSF" id="PIRSF009393">
    <property type="entry name" value="Orn_decarb"/>
    <property type="match status" value="1"/>
</dbReference>
<keyword evidence="4" id="KW-0456">Lyase</keyword>
<dbReference type="Proteomes" id="UP000092382">
    <property type="component" value="Unassembled WGS sequence"/>
</dbReference>
<dbReference type="GO" id="GO:0005829">
    <property type="term" value="C:cytosol"/>
    <property type="evidence" value="ECO:0007669"/>
    <property type="project" value="TreeGrafter"/>
</dbReference>
<dbReference type="InterPro" id="IPR036633">
    <property type="entry name" value="Prn/Lys/Arg_de-COase_C_sf"/>
</dbReference>
<dbReference type="PANTHER" id="PTHR45229">
    <property type="entry name" value="CONSTITUTIVE ORNITHINE DECARBOXYLASE"/>
    <property type="match status" value="1"/>
</dbReference>
<comment type="caution">
    <text evidence="7">The sequence shown here is derived from an EMBL/GenBank/DDBJ whole genome shotgun (WGS) entry which is preliminary data.</text>
</comment>
<dbReference type="InterPro" id="IPR015421">
    <property type="entry name" value="PyrdxlP-dep_Trfase_major"/>
</dbReference>